<dbReference type="GO" id="GO:0005975">
    <property type="term" value="P:carbohydrate metabolic process"/>
    <property type="evidence" value="ECO:0007669"/>
    <property type="project" value="InterPro"/>
</dbReference>
<dbReference type="SUPFAM" id="SSF51445">
    <property type="entry name" value="(Trans)glycosidases"/>
    <property type="match status" value="1"/>
</dbReference>
<name>A0A1S2YN34_CICAR</name>
<keyword evidence="2" id="KW-0378">Hydrolase</keyword>
<dbReference type="InterPro" id="IPR017853">
    <property type="entry name" value="GH"/>
</dbReference>
<keyword evidence="3" id="KW-0326">Glycosidase</keyword>
<reference evidence="6" key="1">
    <citation type="journal article" date="2013" name="Nat. Biotechnol.">
        <title>Draft genome sequence of chickpea (Cicer arietinum) provides a resource for trait improvement.</title>
        <authorList>
            <person name="Varshney R.K."/>
            <person name="Song C."/>
            <person name="Saxena R.K."/>
            <person name="Azam S."/>
            <person name="Yu S."/>
            <person name="Sharpe A.G."/>
            <person name="Cannon S."/>
            <person name="Baek J."/>
            <person name="Rosen B.D."/>
            <person name="Tar'an B."/>
            <person name="Millan T."/>
            <person name="Zhang X."/>
            <person name="Ramsay L.D."/>
            <person name="Iwata A."/>
            <person name="Wang Y."/>
            <person name="Nelson W."/>
            <person name="Farmer A.D."/>
            <person name="Gaur P.M."/>
            <person name="Soderlund C."/>
            <person name="Penmetsa R.V."/>
            <person name="Xu C."/>
            <person name="Bharti A.K."/>
            <person name="He W."/>
            <person name="Winter P."/>
            <person name="Zhao S."/>
            <person name="Hane J.K."/>
            <person name="Carrasquilla-Garcia N."/>
            <person name="Condie J.A."/>
            <person name="Upadhyaya H.D."/>
            <person name="Luo M.C."/>
            <person name="Thudi M."/>
            <person name="Gowda C.L."/>
            <person name="Singh N.P."/>
            <person name="Lichtenzveig J."/>
            <person name="Gali K.K."/>
            <person name="Rubio J."/>
            <person name="Nadarajan N."/>
            <person name="Dolezel J."/>
            <person name="Bansal K.C."/>
            <person name="Xu X."/>
            <person name="Edwards D."/>
            <person name="Zhang G."/>
            <person name="Kahl G."/>
            <person name="Gil J."/>
            <person name="Singh K.B."/>
            <person name="Datta S.K."/>
            <person name="Jackson S.A."/>
            <person name="Wang J."/>
            <person name="Cook D.R."/>
        </authorList>
    </citation>
    <scope>NUCLEOTIDE SEQUENCE [LARGE SCALE GENOMIC DNA]</scope>
    <source>
        <strain evidence="6">cv. CDC Frontier</strain>
    </source>
</reference>
<dbReference type="Proteomes" id="UP000087171">
    <property type="component" value="Chromosome Ca6"/>
</dbReference>
<evidence type="ECO:0000256" key="1">
    <source>
        <dbReference type="ARBA" id="ARBA00010838"/>
    </source>
</evidence>
<keyword evidence="6" id="KW-1185">Reference proteome</keyword>
<dbReference type="Pfam" id="PF00232">
    <property type="entry name" value="Glyco_hydro_1"/>
    <property type="match status" value="1"/>
</dbReference>
<evidence type="ECO:0000256" key="2">
    <source>
        <dbReference type="ARBA" id="ARBA00022801"/>
    </source>
</evidence>
<dbReference type="PROSITE" id="PS00653">
    <property type="entry name" value="GLYCOSYL_HYDROL_F1_2"/>
    <property type="match status" value="1"/>
</dbReference>
<feature type="chain" id="PRO_5010317122" evidence="5">
    <location>
        <begin position="24"/>
        <end position="511"/>
    </location>
</feature>
<comment type="similarity">
    <text evidence="1 4">Belongs to the glycosyl hydrolase 1 family.</text>
</comment>
<protein>
    <submittedName>
        <fullName evidence="7">Non-cyanogenic beta-glucosidase-like</fullName>
    </submittedName>
</protein>
<evidence type="ECO:0000313" key="7">
    <source>
        <dbReference type="RefSeq" id="XP_004507319.1"/>
    </source>
</evidence>
<dbReference type="RefSeq" id="XP_004507319.1">
    <property type="nucleotide sequence ID" value="XM_004507262.3"/>
</dbReference>
<dbReference type="Gene3D" id="3.20.20.80">
    <property type="entry name" value="Glycosidases"/>
    <property type="match status" value="1"/>
</dbReference>
<dbReference type="eggNOG" id="KOG0626">
    <property type="taxonomic scope" value="Eukaryota"/>
</dbReference>
<dbReference type="GeneID" id="101492683"/>
<evidence type="ECO:0000256" key="4">
    <source>
        <dbReference type="RuleBase" id="RU003690"/>
    </source>
</evidence>
<evidence type="ECO:0000256" key="5">
    <source>
        <dbReference type="SAM" id="SignalP"/>
    </source>
</evidence>
<dbReference type="InterPro" id="IPR033132">
    <property type="entry name" value="GH_1_N_CS"/>
</dbReference>
<organism evidence="6 7">
    <name type="scientific">Cicer arietinum</name>
    <name type="common">Chickpea</name>
    <name type="synonym">Garbanzo</name>
    <dbReference type="NCBI Taxonomy" id="3827"/>
    <lineage>
        <taxon>Eukaryota</taxon>
        <taxon>Viridiplantae</taxon>
        <taxon>Streptophyta</taxon>
        <taxon>Embryophyta</taxon>
        <taxon>Tracheophyta</taxon>
        <taxon>Spermatophyta</taxon>
        <taxon>Magnoliopsida</taxon>
        <taxon>eudicotyledons</taxon>
        <taxon>Gunneridae</taxon>
        <taxon>Pentapetalae</taxon>
        <taxon>rosids</taxon>
        <taxon>fabids</taxon>
        <taxon>Fabales</taxon>
        <taxon>Fabaceae</taxon>
        <taxon>Papilionoideae</taxon>
        <taxon>50 kb inversion clade</taxon>
        <taxon>NPAAA clade</taxon>
        <taxon>Hologalegina</taxon>
        <taxon>IRL clade</taxon>
        <taxon>Cicereae</taxon>
        <taxon>Cicer</taxon>
    </lineage>
</organism>
<dbReference type="PRINTS" id="PR00131">
    <property type="entry name" value="GLHYDRLASE1"/>
</dbReference>
<gene>
    <name evidence="7" type="primary">LOC101492683</name>
</gene>
<proteinExistence type="inferred from homology"/>
<dbReference type="OrthoDB" id="65569at2759"/>
<reference evidence="7" key="2">
    <citation type="submission" date="2025-08" db="UniProtKB">
        <authorList>
            <consortium name="RefSeq"/>
        </authorList>
    </citation>
    <scope>IDENTIFICATION</scope>
    <source>
        <tissue evidence="7">Etiolated seedlings</tissue>
    </source>
</reference>
<accession>A0A1S2YN34</accession>
<dbReference type="KEGG" id="cam:101492683"/>
<feature type="signal peptide" evidence="5">
    <location>
        <begin position="1"/>
        <end position="23"/>
    </location>
</feature>
<dbReference type="STRING" id="3827.A0A1S2YN34"/>
<dbReference type="GO" id="GO:0008422">
    <property type="term" value="F:beta-glucosidase activity"/>
    <property type="evidence" value="ECO:0007669"/>
    <property type="project" value="UniProtKB-ARBA"/>
</dbReference>
<keyword evidence="5" id="KW-0732">Signal</keyword>
<dbReference type="PANTHER" id="PTHR10353">
    <property type="entry name" value="GLYCOSYL HYDROLASE"/>
    <property type="match status" value="1"/>
</dbReference>
<evidence type="ECO:0000313" key="6">
    <source>
        <dbReference type="Proteomes" id="UP000087171"/>
    </source>
</evidence>
<evidence type="ECO:0000256" key="3">
    <source>
        <dbReference type="ARBA" id="ARBA00023295"/>
    </source>
</evidence>
<dbReference type="PANTHER" id="PTHR10353:SF137">
    <property type="entry name" value="MYROSINASE 3-RELATED"/>
    <property type="match status" value="1"/>
</dbReference>
<sequence>MNSMANMLALFVLSSFIFAFTNGSYISSRGTPPLNRSCFPNDFVFGAGSSSYQFEGAANEGGKGKSIWDTYTHNHSERIIDGSNADVTIDQYHRYKEDVQIIKAMNMDSYRFSISWTRVLPKGKLDGGRGINPEGIEYYNNLTNELIANGIKPLVTLFHWDLPQALEDEYGGLLNSSIIDDFRDYADLCFATFGDRVKDWVTFNEPWMYSNGGYALGTLAPGRCSDPTCLGGNSGTEPYTVTHNQILAHAHAVRLYKTKYQPRQQGKIGITLVSNWYLPLGDNSIEDDEAARRALDFQFGWYMDPLTNGNYPINMQTIVQTRLPKFTAEESLLVKDSFDFIGINYYSSSYINNVPANASAPPSYTTDPRTNTSFEKNGIPLGPRAASFWIYVYPRGLRDLLLYIKDRYNNPVVYIHENGMNEFNDPTLPVNEALLDTYRIDYYYRHFYYMRYAIQAGANVKGFYAWSLFDDFEWFNGFTVRFGLNFVDYKDGLKRYPKLSSQWYKNFLKRF</sequence>
<dbReference type="InterPro" id="IPR001360">
    <property type="entry name" value="Glyco_hydro_1"/>
</dbReference>
<dbReference type="AlphaFoldDB" id="A0A1S2YN34"/>
<dbReference type="PaxDb" id="3827-XP_004507319.1"/>
<dbReference type="FunFam" id="3.20.20.80:FF:000020">
    <property type="entry name" value="Beta-glucosidase 12"/>
    <property type="match status" value="1"/>
</dbReference>